<proteinExistence type="predicted"/>
<feature type="region of interest" description="Disordered" evidence="1">
    <location>
        <begin position="378"/>
        <end position="403"/>
    </location>
</feature>
<dbReference type="AlphaFoldDB" id="A0A9P6TDV1"/>
<organism evidence="2 3">
    <name type="scientific">Cronartium quercuum f. sp. fusiforme G11</name>
    <dbReference type="NCBI Taxonomy" id="708437"/>
    <lineage>
        <taxon>Eukaryota</taxon>
        <taxon>Fungi</taxon>
        <taxon>Dikarya</taxon>
        <taxon>Basidiomycota</taxon>
        <taxon>Pucciniomycotina</taxon>
        <taxon>Pucciniomycetes</taxon>
        <taxon>Pucciniales</taxon>
        <taxon>Coleosporiaceae</taxon>
        <taxon>Cronartium</taxon>
    </lineage>
</organism>
<sequence>MVMDFALQMGVTKIPNLTADGRDGFSSKAQHDWCVERYLGGMCEKKRGKALIDKSMYERVLGVLFDENDKQTETAQFRWWVRRTFRKVEDERGTYLIHENRPLAVKEQIYDILVYCHAECGHGGRDKTSAVARRYYSWIPKDVVSRFVSVCPGCHARTQKDDRYFSNKGSDGYYPVHEKVRELSIARGHASTANYEQTAPYQPSLAAGMIKLLKGPVTKKGDEAPSAMDLEADEFSPASQHLNIQPTLAEFTPAAGGSFGSVPSSMAMTNLVWNSASQYPNTPQSFPVDLYGNPTASVATETSHASGLRVQSPIQHLNLTPHESHLQLACISDLTLQSNVSEHPATQELADQRVLVENPSAAKHSKYSLQVAKLAKSLKVSRNPKPAGKTQARKTSSKTKINKKVVVSEVAPNLSMSSSVSSNAFPRSQDSSATSTSEDDNTSKSDLSSPTQFYPLLPPQFDYSFQSFDGCVDLNREQSREFLSHPTLNYDGINVVAIDRVSTPLSYVSAVESSIQKDINQSNHSWNGSIGGSDLMKESYGNAFESGHHDFINFHPTPIEVPMDALNPTSGHDISLHQNTQSSGQLSGIEMEFSFPSSQTSASESQLGQTLAPLHSAPPLVWSLSAPNEGTVRDGYSGLFQGSPQSNLLADDGVSFPTLLNVTREDDVNNPYASSDFGIDYSCQVSQLVEQAKHRPPMLQLPPQHLSLEQGPRSAPLLGGHFDYSSQRTGPNFFGYPHSAGLNGQFPDAQFSNLDQNSYDIQSSGLAHHLSKGLGY</sequence>
<evidence type="ECO:0000313" key="2">
    <source>
        <dbReference type="EMBL" id="KAG0148821.1"/>
    </source>
</evidence>
<evidence type="ECO:0008006" key="4">
    <source>
        <dbReference type="Google" id="ProtNLM"/>
    </source>
</evidence>
<accession>A0A9P6TDV1</accession>
<feature type="region of interest" description="Disordered" evidence="1">
    <location>
        <begin position="416"/>
        <end position="452"/>
    </location>
</feature>
<protein>
    <recommendedName>
        <fullName evidence="4">Integrase zinc-binding domain-containing protein</fullName>
    </recommendedName>
</protein>
<reference evidence="2" key="1">
    <citation type="submission" date="2013-11" db="EMBL/GenBank/DDBJ databases">
        <title>Genome sequence of the fusiform rust pathogen reveals effectors for host alternation and coevolution with pine.</title>
        <authorList>
            <consortium name="DOE Joint Genome Institute"/>
            <person name="Smith K."/>
            <person name="Pendleton A."/>
            <person name="Kubisiak T."/>
            <person name="Anderson C."/>
            <person name="Salamov A."/>
            <person name="Aerts A."/>
            <person name="Riley R."/>
            <person name="Clum A."/>
            <person name="Lindquist E."/>
            <person name="Ence D."/>
            <person name="Campbell M."/>
            <person name="Kronenberg Z."/>
            <person name="Feau N."/>
            <person name="Dhillon B."/>
            <person name="Hamelin R."/>
            <person name="Burleigh J."/>
            <person name="Smith J."/>
            <person name="Yandell M."/>
            <person name="Nelson C."/>
            <person name="Grigoriev I."/>
            <person name="Davis J."/>
        </authorList>
    </citation>
    <scope>NUCLEOTIDE SEQUENCE</scope>
    <source>
        <strain evidence="2">G11</strain>
    </source>
</reference>
<gene>
    <name evidence="2" type="ORF">CROQUDRAFT_669683</name>
</gene>
<keyword evidence="3" id="KW-1185">Reference proteome</keyword>
<comment type="caution">
    <text evidence="2">The sequence shown here is derived from an EMBL/GenBank/DDBJ whole genome shotgun (WGS) entry which is preliminary data.</text>
</comment>
<evidence type="ECO:0000313" key="3">
    <source>
        <dbReference type="Proteomes" id="UP000886653"/>
    </source>
</evidence>
<feature type="compositionally biased region" description="Polar residues" evidence="1">
    <location>
        <begin position="423"/>
        <end position="436"/>
    </location>
</feature>
<feature type="compositionally biased region" description="Basic residues" evidence="1">
    <location>
        <begin position="391"/>
        <end position="403"/>
    </location>
</feature>
<dbReference type="EMBL" id="MU167233">
    <property type="protein sequence ID" value="KAG0148821.1"/>
    <property type="molecule type" value="Genomic_DNA"/>
</dbReference>
<dbReference type="OrthoDB" id="2499658at2759"/>
<name>A0A9P6TDV1_9BASI</name>
<dbReference type="Proteomes" id="UP000886653">
    <property type="component" value="Unassembled WGS sequence"/>
</dbReference>
<evidence type="ECO:0000256" key="1">
    <source>
        <dbReference type="SAM" id="MobiDB-lite"/>
    </source>
</evidence>